<reference evidence="2" key="1">
    <citation type="submission" date="2019-06" db="EMBL/GenBank/DDBJ databases">
        <title>The Complete Genome of Proteus mirabilis Siphophage Saba.</title>
        <authorList>
            <person name="Nyugen J."/>
            <person name="Harb L."/>
            <person name="Moreland R."/>
            <person name="Liu M."/>
            <person name="Ramsey J."/>
        </authorList>
    </citation>
    <scope>NUCLEOTIDE SEQUENCE [LARGE SCALE GENOMIC DNA]</scope>
</reference>
<evidence type="ECO:0000313" key="2">
    <source>
        <dbReference type="Proteomes" id="UP000322840"/>
    </source>
</evidence>
<protein>
    <submittedName>
        <fullName evidence="1">Uncharacterized protein</fullName>
    </submittedName>
</protein>
<name>A0A5B9N723_9CAUD</name>
<dbReference type="Proteomes" id="UP000322840">
    <property type="component" value="Segment"/>
</dbReference>
<organism evidence="1 2">
    <name type="scientific">Proteus phage Saba</name>
    <dbReference type="NCBI Taxonomy" id="2596672"/>
    <lineage>
        <taxon>Viruses</taxon>
        <taxon>Duplodnaviria</taxon>
        <taxon>Heunggongvirae</taxon>
        <taxon>Uroviricota</taxon>
        <taxon>Caudoviricetes</taxon>
        <taxon>Casjensviridae</taxon>
        <taxon>Cenphatecvirus</taxon>
        <taxon>Cenphatecvirus saba</taxon>
    </lineage>
</organism>
<dbReference type="EMBL" id="MN062188">
    <property type="protein sequence ID" value="QEG09389.1"/>
    <property type="molecule type" value="Genomic_DNA"/>
</dbReference>
<sequence>MFKRFKKGDLVTVNGIFDKSEIATVVHVGGFFSSVCYVEMFDTGVVHAVPKSSVKYYGSMSTHEERVPLQLKKPKTVDVICKPVEEIVKPFAYFTDHVVALAAEVNEDGVDFSILKDFAPFKTLTRIEAAILCGQGKIQTFDTKEDMYSHLKGLDIYSVLTVGTYLSFKDSTAVWVVEEKKHGGYELERFSGKSTHYGKRRPFVSSALKTAYVSGQMRIAKSTREIEKLLYDQLLAESVDKV</sequence>
<evidence type="ECO:0000313" key="1">
    <source>
        <dbReference type="EMBL" id="QEG09389.1"/>
    </source>
</evidence>
<accession>A0A5B9N723</accession>
<gene>
    <name evidence="1" type="ORF">CPT_Saba_016</name>
</gene>
<keyword evidence="2" id="KW-1185">Reference proteome</keyword>
<proteinExistence type="predicted"/>